<dbReference type="KEGG" id="gsn:YC6258_02792"/>
<dbReference type="OrthoDB" id="8844040at2"/>
<dbReference type="RefSeq" id="WP_044617276.1">
    <property type="nucleotide sequence ID" value="NZ_CP007142.1"/>
</dbReference>
<dbReference type="HOGENOM" id="CLU_1204088_0_0_6"/>
<evidence type="ECO:0000313" key="2">
    <source>
        <dbReference type="Proteomes" id="UP000032266"/>
    </source>
</evidence>
<protein>
    <submittedName>
        <fullName evidence="1">Uncharacterized protein</fullName>
    </submittedName>
</protein>
<accession>A0A0C5V5V7</accession>
<dbReference type="Proteomes" id="UP000032266">
    <property type="component" value="Chromosome"/>
</dbReference>
<sequence length="203" mass="23817">MDNWMQSATFQNDVKVDIGFMACDSFYFGPENGLTPEQYETMRVSLYQPELKKSGSFILSCDVIGHEEELIKHYRDVVQKYAEYGKDISQSTHFWNRPVIYNSDFVISFPWHDHFREGKNVLDHLTSVEDGNIYRDIDQGWALDIAARDDLIYAREWDPDYEEIHYQVKFDRVTIRQQAKALMTDVPALIQKLSAALGHDYWT</sequence>
<name>A0A0C5V5V7_9GAMM</name>
<reference evidence="1 2" key="1">
    <citation type="submission" date="2014-01" db="EMBL/GenBank/DDBJ databases">
        <title>Full genme sequencing of cellulolytic bacterium Gynuella sunshinyii YC6258T gen. nov., sp. nov.</title>
        <authorList>
            <person name="Khan H."/>
            <person name="Chung E.J."/>
            <person name="Chung Y.R."/>
        </authorList>
    </citation>
    <scope>NUCLEOTIDE SEQUENCE [LARGE SCALE GENOMIC DNA]</scope>
    <source>
        <strain evidence="1 2">YC6258</strain>
    </source>
</reference>
<dbReference type="AlphaFoldDB" id="A0A0C5V5V7"/>
<keyword evidence="2" id="KW-1185">Reference proteome</keyword>
<gene>
    <name evidence="1" type="ORF">YC6258_02792</name>
</gene>
<dbReference type="EMBL" id="CP007142">
    <property type="protein sequence ID" value="AJQ94830.1"/>
    <property type="molecule type" value="Genomic_DNA"/>
</dbReference>
<organism evidence="1 2">
    <name type="scientific">Gynuella sunshinyii YC6258</name>
    <dbReference type="NCBI Taxonomy" id="1445510"/>
    <lineage>
        <taxon>Bacteria</taxon>
        <taxon>Pseudomonadati</taxon>
        <taxon>Pseudomonadota</taxon>
        <taxon>Gammaproteobacteria</taxon>
        <taxon>Oceanospirillales</taxon>
        <taxon>Saccharospirillaceae</taxon>
        <taxon>Gynuella</taxon>
    </lineage>
</organism>
<proteinExistence type="predicted"/>
<evidence type="ECO:0000313" key="1">
    <source>
        <dbReference type="EMBL" id="AJQ94830.1"/>
    </source>
</evidence>